<reference evidence="2 3" key="1">
    <citation type="submission" date="2024-01" db="EMBL/GenBank/DDBJ databases">
        <title>Genome assemblies of Stephania.</title>
        <authorList>
            <person name="Yang L."/>
        </authorList>
    </citation>
    <scope>NUCLEOTIDE SEQUENCE [LARGE SCALE GENOMIC DNA]</scope>
    <source>
        <strain evidence="2">JXDWG</strain>
        <tissue evidence="2">Leaf</tissue>
    </source>
</reference>
<proteinExistence type="predicted"/>
<feature type="compositionally biased region" description="Basic residues" evidence="1">
    <location>
        <begin position="57"/>
        <end position="75"/>
    </location>
</feature>
<comment type="caution">
    <text evidence="2">The sequence shown here is derived from an EMBL/GenBank/DDBJ whole genome shotgun (WGS) entry which is preliminary data.</text>
</comment>
<feature type="compositionally biased region" description="Basic and acidic residues" evidence="1">
    <location>
        <begin position="86"/>
        <end position="102"/>
    </location>
</feature>
<evidence type="ECO:0000256" key="1">
    <source>
        <dbReference type="SAM" id="MobiDB-lite"/>
    </source>
</evidence>
<evidence type="ECO:0000313" key="3">
    <source>
        <dbReference type="Proteomes" id="UP001419268"/>
    </source>
</evidence>
<feature type="compositionally biased region" description="Basic residues" evidence="1">
    <location>
        <begin position="27"/>
        <end position="36"/>
    </location>
</feature>
<accession>A0AAP0FF22</accession>
<sequence length="131" mass="14978">MEGLSHLGVQCTPARDIVDDSDEQRRGLHRQRRQRAKASEAATADGEGFGGSDGRGRRLQMQRRRGFRRQRRQRAKASEAATATTHDLRDPATIRDLNRNDGRGPNLRQTVQIFQGLGERFRRERERVDGE</sequence>
<evidence type="ECO:0000313" key="2">
    <source>
        <dbReference type="EMBL" id="KAK9105578.1"/>
    </source>
</evidence>
<feature type="region of interest" description="Disordered" evidence="1">
    <location>
        <begin position="1"/>
        <end position="108"/>
    </location>
</feature>
<protein>
    <submittedName>
        <fullName evidence="2">Uncharacterized protein</fullName>
    </submittedName>
</protein>
<dbReference type="AlphaFoldDB" id="A0AAP0FF22"/>
<dbReference type="EMBL" id="JBBNAG010000009">
    <property type="protein sequence ID" value="KAK9105578.1"/>
    <property type="molecule type" value="Genomic_DNA"/>
</dbReference>
<name>A0AAP0FF22_9MAGN</name>
<dbReference type="Proteomes" id="UP001419268">
    <property type="component" value="Unassembled WGS sequence"/>
</dbReference>
<gene>
    <name evidence="2" type="ORF">Scep_022422</name>
</gene>
<organism evidence="2 3">
    <name type="scientific">Stephania cephalantha</name>
    <dbReference type="NCBI Taxonomy" id="152367"/>
    <lineage>
        <taxon>Eukaryota</taxon>
        <taxon>Viridiplantae</taxon>
        <taxon>Streptophyta</taxon>
        <taxon>Embryophyta</taxon>
        <taxon>Tracheophyta</taxon>
        <taxon>Spermatophyta</taxon>
        <taxon>Magnoliopsida</taxon>
        <taxon>Ranunculales</taxon>
        <taxon>Menispermaceae</taxon>
        <taxon>Menispermoideae</taxon>
        <taxon>Cissampelideae</taxon>
        <taxon>Stephania</taxon>
    </lineage>
</organism>
<keyword evidence="3" id="KW-1185">Reference proteome</keyword>